<reference evidence="1 2" key="1">
    <citation type="submission" date="2021-03" db="EMBL/GenBank/DDBJ databases">
        <title>Genomic Encyclopedia of Type Strains, Phase IV (KMG-IV): sequencing the most valuable type-strain genomes for metagenomic binning, comparative biology and taxonomic classification.</title>
        <authorList>
            <person name="Goeker M."/>
        </authorList>
    </citation>
    <scope>NUCLEOTIDE SEQUENCE [LARGE SCALE GENOMIC DNA]</scope>
    <source>
        <strain evidence="1 2">DSM 13372</strain>
    </source>
</reference>
<evidence type="ECO:0000313" key="2">
    <source>
        <dbReference type="Proteomes" id="UP000730739"/>
    </source>
</evidence>
<evidence type="ECO:0000313" key="1">
    <source>
        <dbReference type="EMBL" id="MBP2234942.1"/>
    </source>
</evidence>
<dbReference type="EMBL" id="JAGILA010000002">
    <property type="protein sequence ID" value="MBP2234942.1"/>
    <property type="molecule type" value="Genomic_DNA"/>
</dbReference>
<name>A0ABS4QWD5_9HYPH</name>
<organism evidence="1 2">
    <name type="scientific">Sinorhizobium kostiense</name>
    <dbReference type="NCBI Taxonomy" id="76747"/>
    <lineage>
        <taxon>Bacteria</taxon>
        <taxon>Pseudomonadati</taxon>
        <taxon>Pseudomonadota</taxon>
        <taxon>Alphaproteobacteria</taxon>
        <taxon>Hyphomicrobiales</taxon>
        <taxon>Rhizobiaceae</taxon>
        <taxon>Sinorhizobium/Ensifer group</taxon>
        <taxon>Sinorhizobium</taxon>
    </lineage>
</organism>
<sequence>MTVPHTLDRLQDQYGELLALCDAIESIADSIAGRVDRDNFLSVAERISSLRPAQTSELPHWDEASPWKSSPGIAEALRSAAMGRTALSWQTIESMLRTLLEGLRLHVAKEQPMIEAMKRSKRPN</sequence>
<accession>A0ABS4QWD5</accession>
<comment type="caution">
    <text evidence="1">The sequence shown here is derived from an EMBL/GenBank/DDBJ whole genome shotgun (WGS) entry which is preliminary data.</text>
</comment>
<gene>
    <name evidence="1" type="ORF">J2Z31_001434</name>
</gene>
<dbReference type="RefSeq" id="WP_209601205.1">
    <property type="nucleotide sequence ID" value="NZ_JAGILA010000002.1"/>
</dbReference>
<keyword evidence="2" id="KW-1185">Reference proteome</keyword>
<protein>
    <submittedName>
        <fullName evidence="1">Uncharacterized protein</fullName>
    </submittedName>
</protein>
<dbReference type="Proteomes" id="UP000730739">
    <property type="component" value="Unassembled WGS sequence"/>
</dbReference>
<proteinExistence type="predicted"/>